<dbReference type="AlphaFoldDB" id="A0A564ZBS8"/>
<sequence length="1030" mass="113397">YVYVLFKGRNGLGNIFVWASGNGGRRGDSCAADGYVSSIYTLAVSSVTEDNKKPWYLEKCAAVLVSTYSSESGIVTTDLNHGCTNLHTGTSASAPLAVGIIALMLEANPKLTWRDVQYVTMLTANPRPFKDGNFSKNGAGYLYSNYYGFGLMDAGKSVRLSELWRTLPPHHRCATTVKQIFRNLSVQFSETYAFNFTGCRPTNGSNSQSTINEEGEPVNYVEHIQIFLTVRYNHRGLVRVQVISPSGTKSELMPVRLSDMLSKFDGIDRWPLMSVQFWGEPAAGEWKIIIDNTEGIDRFNQWRTIKEDFFEKSLGYWDSVYMIAYGTETFPIRLRSPSKGKPPPSPWFDRFAQYVVSDLSISSSGNTCHSQCATNDCWGPSANQCVKSCKNYVTESGQCVAVCPSGTTALISSIRAKIRSQTSKNYVREELRCELCSPTCAECLRPGSEYDCTACSGDTYLAPLLSPNKPMPSTNPSIARLISSATAMRGSKLLVGSCVPRCPSRYFANRTSKICEQCAPNCEECSGPDDASCLKCAKNFRFVDGKCTFAAGTNRCPKGSFLKGDVCIPCDEGCDIDSCSEYGLCTYCDEDHRYMLDGRCEKSCPSGFYPAFRLTKEGLYHTSGNNGDVWACAPCPPGCANCTASSEQLQGFTVPRCSACHEDLILDSESALCNSSCPIGAFSPNCSRTCHPSCLTCVEDSDSCLQCPSATYLAFGEREINHMMSYANTNIDGYGCVNVCPDVTYPFRIGEREICLSCPPLCKSCSGPDWCTSCNEGYALNETSGKCEIEHPCPQMAYFDENDKQCRPCHSSCARCQGPNPTDCLECHRIVGSNLNPSPACLPVPQFPRFMQSNGAYESNTFSGPCIPCCHVGRLLEIESPKDCFFCLPNEPTCTSWSLIGGGFDLYGNHTYQMDFSNAPKETIPSLWNWLKSDPVRLSFFITAIITTIIAMVYLIYHLTKRFLRKQHIRDYHSLFLRNGETGSRLSQRCPESGSSPVMCIQTPPPGSNGTTNGWVPSQRAENQSTNPSC</sequence>
<evidence type="ECO:0000256" key="2">
    <source>
        <dbReference type="ARBA" id="ARBA00022685"/>
    </source>
</evidence>
<evidence type="ECO:0000256" key="4">
    <source>
        <dbReference type="ARBA" id="ARBA00022825"/>
    </source>
</evidence>
<keyword evidence="5" id="KW-1015">Disulfide bond</keyword>
<keyword evidence="1" id="KW-0645">Protease</keyword>
<feature type="transmembrane region" description="Helical" evidence="8">
    <location>
        <begin position="938"/>
        <end position="957"/>
    </location>
</feature>
<dbReference type="Gene3D" id="3.40.50.200">
    <property type="entry name" value="Peptidase S8/S53 domain"/>
    <property type="match status" value="1"/>
</dbReference>
<dbReference type="InterPro" id="IPR006212">
    <property type="entry name" value="Furin_repeat"/>
</dbReference>
<evidence type="ECO:0000256" key="5">
    <source>
        <dbReference type="ARBA" id="ARBA00023157"/>
    </source>
</evidence>
<dbReference type="GO" id="GO:0016485">
    <property type="term" value="P:protein processing"/>
    <property type="evidence" value="ECO:0007669"/>
    <property type="project" value="TreeGrafter"/>
</dbReference>
<keyword evidence="3" id="KW-0378">Hydrolase</keyword>
<dbReference type="InterPro" id="IPR023828">
    <property type="entry name" value="Peptidase_S8_Ser-AS"/>
</dbReference>
<dbReference type="SMART" id="SM00261">
    <property type="entry name" value="FU"/>
    <property type="match status" value="8"/>
</dbReference>
<feature type="compositionally biased region" description="Polar residues" evidence="7">
    <location>
        <begin position="1008"/>
        <end position="1030"/>
    </location>
</feature>
<evidence type="ECO:0000259" key="9">
    <source>
        <dbReference type="PROSITE" id="PS51829"/>
    </source>
</evidence>
<dbReference type="CDD" id="cd00064">
    <property type="entry name" value="FU"/>
    <property type="match status" value="4"/>
</dbReference>
<dbReference type="InterPro" id="IPR002884">
    <property type="entry name" value="P_dom"/>
</dbReference>
<dbReference type="PROSITE" id="PS51892">
    <property type="entry name" value="SUBTILASE"/>
    <property type="match status" value="1"/>
</dbReference>
<comment type="similarity">
    <text evidence="6">Belongs to the peptidase S8 family.</text>
</comment>
<dbReference type="GO" id="GO:0000139">
    <property type="term" value="C:Golgi membrane"/>
    <property type="evidence" value="ECO:0007669"/>
    <property type="project" value="TreeGrafter"/>
</dbReference>
<gene>
    <name evidence="10" type="ORF">WMSIL1_LOCUS13965</name>
</gene>
<keyword evidence="11" id="KW-1185">Reference proteome</keyword>
<accession>A0A564ZBS8</accession>
<evidence type="ECO:0000256" key="6">
    <source>
        <dbReference type="PROSITE-ProRule" id="PRU01240"/>
    </source>
</evidence>
<evidence type="ECO:0000256" key="7">
    <source>
        <dbReference type="SAM" id="MobiDB-lite"/>
    </source>
</evidence>
<feature type="non-terminal residue" evidence="10">
    <location>
        <position position="1"/>
    </location>
</feature>
<dbReference type="Gene3D" id="2.60.120.260">
    <property type="entry name" value="Galactose-binding domain-like"/>
    <property type="match status" value="1"/>
</dbReference>
<evidence type="ECO:0000313" key="10">
    <source>
        <dbReference type="EMBL" id="VUZ56328.1"/>
    </source>
</evidence>
<dbReference type="InterPro" id="IPR009030">
    <property type="entry name" value="Growth_fac_rcpt_cys_sf"/>
</dbReference>
<dbReference type="EMBL" id="CABIJS010000701">
    <property type="protein sequence ID" value="VUZ56328.1"/>
    <property type="molecule type" value="Genomic_DNA"/>
</dbReference>
<dbReference type="InterPro" id="IPR000209">
    <property type="entry name" value="Peptidase_S8/S53_dom"/>
</dbReference>
<proteinExistence type="inferred from homology"/>
<dbReference type="Pfam" id="PF00082">
    <property type="entry name" value="Peptidase_S8"/>
    <property type="match status" value="1"/>
</dbReference>
<feature type="region of interest" description="Disordered" evidence="7">
    <location>
        <begin position="984"/>
        <end position="1030"/>
    </location>
</feature>
<dbReference type="PROSITE" id="PS00138">
    <property type="entry name" value="SUBTILASE_SER"/>
    <property type="match status" value="1"/>
</dbReference>
<keyword evidence="8" id="KW-1133">Transmembrane helix</keyword>
<dbReference type="InterPro" id="IPR036852">
    <property type="entry name" value="Peptidase_S8/S53_dom_sf"/>
</dbReference>
<protein>
    <recommendedName>
        <fullName evidence="9">P/Homo B domain-containing protein</fullName>
    </recommendedName>
</protein>
<keyword evidence="8" id="KW-0812">Transmembrane</keyword>
<keyword evidence="8" id="KW-0472">Membrane</keyword>
<evidence type="ECO:0000313" key="11">
    <source>
        <dbReference type="Proteomes" id="UP000321570"/>
    </source>
</evidence>
<dbReference type="PANTHER" id="PTHR42884">
    <property type="entry name" value="PROPROTEIN CONVERTASE SUBTILISIN/KEXIN-RELATED"/>
    <property type="match status" value="1"/>
</dbReference>
<dbReference type="GO" id="GO:0004252">
    <property type="term" value="F:serine-type endopeptidase activity"/>
    <property type="evidence" value="ECO:0007669"/>
    <property type="project" value="InterPro"/>
</dbReference>
<dbReference type="PROSITE" id="PS51829">
    <property type="entry name" value="P_HOMO_B"/>
    <property type="match status" value="1"/>
</dbReference>
<dbReference type="SUPFAM" id="SSF57184">
    <property type="entry name" value="Growth factor receptor domain"/>
    <property type="match status" value="3"/>
</dbReference>
<evidence type="ECO:0000256" key="3">
    <source>
        <dbReference type="ARBA" id="ARBA00022801"/>
    </source>
</evidence>
<evidence type="ECO:0000256" key="1">
    <source>
        <dbReference type="ARBA" id="ARBA00022670"/>
    </source>
</evidence>
<dbReference type="GO" id="GO:0005802">
    <property type="term" value="C:trans-Golgi network"/>
    <property type="evidence" value="ECO:0007669"/>
    <property type="project" value="TreeGrafter"/>
</dbReference>
<dbReference type="Pfam" id="PF01483">
    <property type="entry name" value="P_proprotein"/>
    <property type="match status" value="1"/>
</dbReference>
<name>A0A564ZBS8_HYMDI</name>
<evidence type="ECO:0000256" key="8">
    <source>
        <dbReference type="SAM" id="Phobius"/>
    </source>
</evidence>
<keyword evidence="2" id="KW-0165">Cleavage on pair of basic residues</keyword>
<feature type="domain" description="P/Homo B" evidence="9">
    <location>
        <begin position="183"/>
        <end position="330"/>
    </location>
</feature>
<dbReference type="InterPro" id="IPR008979">
    <property type="entry name" value="Galactose-bd-like_sf"/>
</dbReference>
<organism evidence="10 11">
    <name type="scientific">Hymenolepis diminuta</name>
    <name type="common">Rat tapeworm</name>
    <dbReference type="NCBI Taxonomy" id="6216"/>
    <lineage>
        <taxon>Eukaryota</taxon>
        <taxon>Metazoa</taxon>
        <taxon>Spiralia</taxon>
        <taxon>Lophotrochozoa</taxon>
        <taxon>Platyhelminthes</taxon>
        <taxon>Cestoda</taxon>
        <taxon>Eucestoda</taxon>
        <taxon>Cyclophyllidea</taxon>
        <taxon>Hymenolepididae</taxon>
        <taxon>Hymenolepis</taxon>
    </lineage>
</organism>
<dbReference type="Gene3D" id="2.10.220.10">
    <property type="entry name" value="Hormone Receptor, Insulin-like Growth Factor Receptor 1, Chain A, domain 2"/>
    <property type="match status" value="4"/>
</dbReference>
<dbReference type="SUPFAM" id="SSF52743">
    <property type="entry name" value="Subtilisin-like"/>
    <property type="match status" value="1"/>
</dbReference>
<comment type="caution">
    <text evidence="6">Lacks conserved residue(s) required for the propagation of feature annotation.</text>
</comment>
<dbReference type="Proteomes" id="UP000321570">
    <property type="component" value="Unassembled WGS sequence"/>
</dbReference>
<keyword evidence="4" id="KW-0720">Serine protease</keyword>
<dbReference type="PANTHER" id="PTHR42884:SF23">
    <property type="entry name" value="FURIN-LIKE PROTEASE 2"/>
    <property type="match status" value="1"/>
</dbReference>
<reference evidence="10 11" key="1">
    <citation type="submission" date="2019-07" db="EMBL/GenBank/DDBJ databases">
        <authorList>
            <person name="Jastrzebski P J."/>
            <person name="Paukszto L."/>
            <person name="Jastrzebski P J."/>
        </authorList>
    </citation>
    <scope>NUCLEOTIDE SEQUENCE [LARGE SCALE GENOMIC DNA]</scope>
    <source>
        <strain evidence="10 11">WMS-il1</strain>
    </source>
</reference>
<dbReference type="SUPFAM" id="SSF49785">
    <property type="entry name" value="Galactose-binding domain-like"/>
    <property type="match status" value="1"/>
</dbReference>